<evidence type="ECO:0000313" key="11">
    <source>
        <dbReference type="Proteomes" id="UP000037982"/>
    </source>
</evidence>
<feature type="transmembrane region" description="Helical" evidence="8">
    <location>
        <begin position="315"/>
        <end position="338"/>
    </location>
</feature>
<dbReference type="Pfam" id="PF07690">
    <property type="entry name" value="MFS_1"/>
    <property type="match status" value="1"/>
</dbReference>
<feature type="transmembrane region" description="Helical" evidence="8">
    <location>
        <begin position="420"/>
        <end position="439"/>
    </location>
</feature>
<evidence type="ECO:0000256" key="2">
    <source>
        <dbReference type="ARBA" id="ARBA00022448"/>
    </source>
</evidence>
<keyword evidence="11" id="KW-1185">Reference proteome</keyword>
<feature type="transmembrane region" description="Helical" evidence="8">
    <location>
        <begin position="242"/>
        <end position="262"/>
    </location>
</feature>
<dbReference type="PATRIC" id="fig|66876.3.peg.5611"/>
<sequence length="504" mass="50460">MRRSTGYGVRVRTGPARRRGRPVRGPRALVTVAMCLCVTLVVGAVSAVNLAIPRLSAGTLHPSAEAVVWVVDGYVVVFACLLVPAGALADRRGRKGTLLCGMAVFAAGSLVCAVAPHAGVLIAGRMIAGAGAAAVLPTTLALLVDGPADGPRRRAIAVWASMTGLAAVLGNVGGGAALQYGTWRTLFACLVPLALAALLLVAVVTPVTARRPRPAAPLGSALLTGGFLALLYGIVAGPQSGWGSPVVLGTLAAAGVLLTAWVRHELRVAEPLLDPRLFARPGVRAGAVGMAALFTGMFGLFYLNGQYLQYAKGYGALGAGVRLLPMAAALLAGPRCGLLLERGCGRRGTVVVGMGVLAGGLATVSAAGARTPYALYALGAGLTALGCGIATPLLSHAMMAALPADRAGTGSGLQSLARELGSALGIAVTGTITTAVFTARLPAVLAGPGHPTTVAAAEARTADGRVREAAVEAFTGGMHTATLGLAGGVAAAALVVGWWMPKER</sequence>
<dbReference type="EMBL" id="LGKG01000151">
    <property type="protein sequence ID" value="KPC61154.1"/>
    <property type="molecule type" value="Genomic_DNA"/>
</dbReference>
<dbReference type="PROSITE" id="PS50850">
    <property type="entry name" value="MFS"/>
    <property type="match status" value="1"/>
</dbReference>
<feature type="domain" description="Major facilitator superfamily (MFS) profile" evidence="9">
    <location>
        <begin position="30"/>
        <end position="504"/>
    </location>
</feature>
<dbReference type="InterPro" id="IPR036259">
    <property type="entry name" value="MFS_trans_sf"/>
</dbReference>
<protein>
    <submittedName>
        <fullName evidence="10">Multidrug MFS transporter</fullName>
    </submittedName>
</protein>
<gene>
    <name evidence="10" type="ORF">ADL29_25580</name>
</gene>
<comment type="caution">
    <text evidence="10">The sequence shown here is derived from an EMBL/GenBank/DDBJ whole genome shotgun (WGS) entry which is preliminary data.</text>
</comment>
<dbReference type="GO" id="GO:0046677">
    <property type="term" value="P:response to antibiotic"/>
    <property type="evidence" value="ECO:0007669"/>
    <property type="project" value="UniProtKB-KW"/>
</dbReference>
<evidence type="ECO:0000256" key="5">
    <source>
        <dbReference type="ARBA" id="ARBA00023136"/>
    </source>
</evidence>
<feature type="transmembrane region" description="Helical" evidence="8">
    <location>
        <begin position="156"/>
        <end position="177"/>
    </location>
</feature>
<evidence type="ECO:0000259" key="9">
    <source>
        <dbReference type="PROSITE" id="PS50850"/>
    </source>
</evidence>
<organism evidence="10 11">
    <name type="scientific">Streptomyces chattanoogensis</name>
    <dbReference type="NCBI Taxonomy" id="66876"/>
    <lineage>
        <taxon>Bacteria</taxon>
        <taxon>Bacillati</taxon>
        <taxon>Actinomycetota</taxon>
        <taxon>Actinomycetes</taxon>
        <taxon>Kitasatosporales</taxon>
        <taxon>Streptomycetaceae</taxon>
        <taxon>Streptomyces</taxon>
    </lineage>
</organism>
<dbReference type="InterPro" id="IPR020846">
    <property type="entry name" value="MFS_dom"/>
</dbReference>
<keyword evidence="6" id="KW-0046">Antibiotic resistance</keyword>
<evidence type="ECO:0000256" key="6">
    <source>
        <dbReference type="ARBA" id="ARBA00023251"/>
    </source>
</evidence>
<feature type="transmembrane region" description="Helical" evidence="8">
    <location>
        <begin position="28"/>
        <end position="52"/>
    </location>
</feature>
<dbReference type="PANTHER" id="PTHR42718:SF9">
    <property type="entry name" value="MAJOR FACILITATOR SUPERFAMILY MULTIDRUG TRANSPORTER MFSC"/>
    <property type="match status" value="1"/>
</dbReference>
<feature type="transmembrane region" description="Helical" evidence="8">
    <location>
        <begin position="283"/>
        <end position="303"/>
    </location>
</feature>
<keyword evidence="2" id="KW-0813">Transport</keyword>
<dbReference type="InterPro" id="IPR011701">
    <property type="entry name" value="MFS"/>
</dbReference>
<keyword evidence="4 8" id="KW-1133">Transmembrane helix</keyword>
<dbReference type="SUPFAM" id="SSF103473">
    <property type="entry name" value="MFS general substrate transporter"/>
    <property type="match status" value="1"/>
</dbReference>
<name>A0A0N0XSV3_9ACTN</name>
<evidence type="ECO:0000313" key="10">
    <source>
        <dbReference type="EMBL" id="KPC61154.1"/>
    </source>
</evidence>
<feature type="transmembrane region" description="Helical" evidence="8">
    <location>
        <begin position="216"/>
        <end position="236"/>
    </location>
</feature>
<proteinExistence type="predicted"/>
<evidence type="ECO:0000256" key="7">
    <source>
        <dbReference type="SAM" id="MobiDB-lite"/>
    </source>
</evidence>
<feature type="transmembrane region" description="Helical" evidence="8">
    <location>
        <begin position="183"/>
        <end position="204"/>
    </location>
</feature>
<dbReference type="Proteomes" id="UP000037982">
    <property type="component" value="Unassembled WGS sequence"/>
</dbReference>
<comment type="subcellular location">
    <subcellularLocation>
        <location evidence="1">Cell membrane</location>
        <topology evidence="1">Multi-pass membrane protein</topology>
    </subcellularLocation>
</comment>
<keyword evidence="5 8" id="KW-0472">Membrane</keyword>
<reference evidence="11" key="1">
    <citation type="submission" date="2015-07" db="EMBL/GenBank/DDBJ databases">
        <authorList>
            <person name="Ju K.-S."/>
            <person name="Doroghazi J.R."/>
            <person name="Metcalf W.W."/>
        </authorList>
    </citation>
    <scope>NUCLEOTIDE SEQUENCE [LARGE SCALE GENOMIC DNA]</scope>
    <source>
        <strain evidence="11">NRRL ISP-5002</strain>
    </source>
</reference>
<feature type="transmembrane region" description="Helical" evidence="8">
    <location>
        <begin position="350"/>
        <end position="369"/>
    </location>
</feature>
<feature type="transmembrane region" description="Helical" evidence="8">
    <location>
        <begin position="67"/>
        <end position="89"/>
    </location>
</feature>
<dbReference type="PANTHER" id="PTHR42718">
    <property type="entry name" value="MAJOR FACILITATOR SUPERFAMILY MULTIDRUG TRANSPORTER MFSC"/>
    <property type="match status" value="1"/>
</dbReference>
<evidence type="ECO:0000256" key="1">
    <source>
        <dbReference type="ARBA" id="ARBA00004651"/>
    </source>
</evidence>
<accession>A0A0N0XSV3</accession>
<feature type="transmembrane region" description="Helical" evidence="8">
    <location>
        <begin position="96"/>
        <end position="116"/>
    </location>
</feature>
<keyword evidence="3 8" id="KW-0812">Transmembrane</keyword>
<evidence type="ECO:0000256" key="4">
    <source>
        <dbReference type="ARBA" id="ARBA00022989"/>
    </source>
</evidence>
<feature type="region of interest" description="Disordered" evidence="7">
    <location>
        <begin position="1"/>
        <end position="22"/>
    </location>
</feature>
<dbReference type="GO" id="GO:0005886">
    <property type="term" value="C:plasma membrane"/>
    <property type="evidence" value="ECO:0007669"/>
    <property type="project" value="UniProtKB-SubCell"/>
</dbReference>
<dbReference type="CDD" id="cd17321">
    <property type="entry name" value="MFS_MMR_MDR_like"/>
    <property type="match status" value="1"/>
</dbReference>
<dbReference type="AlphaFoldDB" id="A0A0N0XSV3"/>
<feature type="transmembrane region" description="Helical" evidence="8">
    <location>
        <begin position="481"/>
        <end position="500"/>
    </location>
</feature>
<dbReference type="GO" id="GO:0022857">
    <property type="term" value="F:transmembrane transporter activity"/>
    <property type="evidence" value="ECO:0007669"/>
    <property type="project" value="InterPro"/>
</dbReference>
<dbReference type="Gene3D" id="1.20.1250.20">
    <property type="entry name" value="MFS general substrate transporter like domains"/>
    <property type="match status" value="1"/>
</dbReference>
<evidence type="ECO:0000256" key="8">
    <source>
        <dbReference type="SAM" id="Phobius"/>
    </source>
</evidence>
<evidence type="ECO:0000256" key="3">
    <source>
        <dbReference type="ARBA" id="ARBA00022692"/>
    </source>
</evidence>
<feature type="transmembrane region" description="Helical" evidence="8">
    <location>
        <begin position="375"/>
        <end position="399"/>
    </location>
</feature>
<feature type="transmembrane region" description="Helical" evidence="8">
    <location>
        <begin position="122"/>
        <end position="144"/>
    </location>
</feature>